<sequence>MFALFSMLSRPLPSPIVSLSSVQSSSIYRAYLPRTYILLLYDPAPPLRCVCMIIVSRLSLPPPASPPCKSCALPAPYLSL</sequence>
<evidence type="ECO:0000313" key="1">
    <source>
        <dbReference type="EMBL" id="KZV91851.1"/>
    </source>
</evidence>
<organism evidence="1 2">
    <name type="scientific">Exidia glandulosa HHB12029</name>
    <dbReference type="NCBI Taxonomy" id="1314781"/>
    <lineage>
        <taxon>Eukaryota</taxon>
        <taxon>Fungi</taxon>
        <taxon>Dikarya</taxon>
        <taxon>Basidiomycota</taxon>
        <taxon>Agaricomycotina</taxon>
        <taxon>Agaricomycetes</taxon>
        <taxon>Auriculariales</taxon>
        <taxon>Exidiaceae</taxon>
        <taxon>Exidia</taxon>
    </lineage>
</organism>
<dbReference type="AlphaFoldDB" id="A0A165HEK3"/>
<name>A0A165HEK3_EXIGL</name>
<proteinExistence type="predicted"/>
<dbReference type="EMBL" id="KV426019">
    <property type="protein sequence ID" value="KZV91851.1"/>
    <property type="molecule type" value="Genomic_DNA"/>
</dbReference>
<gene>
    <name evidence="1" type="ORF">EXIGLDRAFT_718883</name>
</gene>
<reference evidence="1 2" key="1">
    <citation type="journal article" date="2016" name="Mol. Biol. Evol.">
        <title>Comparative Genomics of Early-Diverging Mushroom-Forming Fungi Provides Insights into the Origins of Lignocellulose Decay Capabilities.</title>
        <authorList>
            <person name="Nagy L.G."/>
            <person name="Riley R."/>
            <person name="Tritt A."/>
            <person name="Adam C."/>
            <person name="Daum C."/>
            <person name="Floudas D."/>
            <person name="Sun H."/>
            <person name="Yadav J.S."/>
            <person name="Pangilinan J."/>
            <person name="Larsson K.H."/>
            <person name="Matsuura K."/>
            <person name="Barry K."/>
            <person name="Labutti K."/>
            <person name="Kuo R."/>
            <person name="Ohm R.A."/>
            <person name="Bhattacharya S.S."/>
            <person name="Shirouzu T."/>
            <person name="Yoshinaga Y."/>
            <person name="Martin F.M."/>
            <person name="Grigoriev I.V."/>
            <person name="Hibbett D.S."/>
        </authorList>
    </citation>
    <scope>NUCLEOTIDE SEQUENCE [LARGE SCALE GENOMIC DNA]</scope>
    <source>
        <strain evidence="1 2">HHB12029</strain>
    </source>
</reference>
<accession>A0A165HEK3</accession>
<dbReference type="Proteomes" id="UP000077266">
    <property type="component" value="Unassembled WGS sequence"/>
</dbReference>
<evidence type="ECO:0000313" key="2">
    <source>
        <dbReference type="Proteomes" id="UP000077266"/>
    </source>
</evidence>
<keyword evidence="2" id="KW-1185">Reference proteome</keyword>
<protein>
    <submittedName>
        <fullName evidence="1">Uncharacterized protein</fullName>
    </submittedName>
</protein>
<dbReference type="InParanoid" id="A0A165HEK3"/>